<name>C4GLF4_9NEIS</name>
<proteinExistence type="predicted"/>
<reference evidence="1" key="1">
    <citation type="submission" date="2009-04" db="EMBL/GenBank/DDBJ databases">
        <authorList>
            <person name="Weinstock G."/>
            <person name="Sodergren E."/>
            <person name="Clifton S."/>
            <person name="Fulton L."/>
            <person name="Fulton B."/>
            <person name="Courtney L."/>
            <person name="Fronick C."/>
            <person name="Harrison M."/>
            <person name="Strong C."/>
            <person name="Farmer C."/>
            <person name="Delahaunty K."/>
            <person name="Markovic C."/>
            <person name="Hall O."/>
            <person name="Minx P."/>
            <person name="Tomlinson C."/>
            <person name="Mitreva M."/>
            <person name="Nelson J."/>
            <person name="Hou S."/>
            <person name="Wollam A."/>
            <person name="Pepin K.H."/>
            <person name="Johnson M."/>
            <person name="Bhonagiri V."/>
            <person name="Nash W.E."/>
            <person name="Warren W."/>
            <person name="Chinwalla A."/>
            <person name="Mardis E.R."/>
            <person name="Wilson R.K."/>
        </authorList>
    </citation>
    <scope>NUCLEOTIDE SEQUENCE [LARGE SCALE GENOMIC DNA]</scope>
    <source>
        <strain evidence="1">ATCC 51147</strain>
    </source>
</reference>
<dbReference type="EMBL" id="ACJW02000004">
    <property type="protein sequence ID" value="EEP67190.1"/>
    <property type="molecule type" value="Genomic_DNA"/>
</dbReference>
<evidence type="ECO:0000313" key="2">
    <source>
        <dbReference type="Proteomes" id="UP000003009"/>
    </source>
</evidence>
<dbReference type="HOGENOM" id="CLU_2973419_0_0_4"/>
<protein>
    <submittedName>
        <fullName evidence="1">Uncharacterized protein</fullName>
    </submittedName>
</protein>
<dbReference type="AlphaFoldDB" id="C4GLF4"/>
<dbReference type="Proteomes" id="UP000003009">
    <property type="component" value="Unassembled WGS sequence"/>
</dbReference>
<comment type="caution">
    <text evidence="1">The sequence shown here is derived from an EMBL/GenBank/DDBJ whole genome shotgun (WGS) entry which is preliminary data.</text>
</comment>
<evidence type="ECO:0000313" key="1">
    <source>
        <dbReference type="EMBL" id="EEP67190.1"/>
    </source>
</evidence>
<sequence length="58" mass="6781">MVSWHRCLNNIFRLPKQVLNYSGSLKFANMPPISHHTTRRTKWLAWFIASNSAKKPKA</sequence>
<organism evidence="1 2">
    <name type="scientific">Kingella oralis ATCC 51147</name>
    <dbReference type="NCBI Taxonomy" id="629741"/>
    <lineage>
        <taxon>Bacteria</taxon>
        <taxon>Pseudomonadati</taxon>
        <taxon>Pseudomonadota</taxon>
        <taxon>Betaproteobacteria</taxon>
        <taxon>Neisseriales</taxon>
        <taxon>Neisseriaceae</taxon>
        <taxon>Kingella</taxon>
    </lineage>
</organism>
<accession>C4GLF4</accession>
<gene>
    <name evidence="1" type="ORF">GCWU000324_02525</name>
</gene>
<dbReference type="STRING" id="629741.GCWU000324_02525"/>
<keyword evidence="2" id="KW-1185">Reference proteome</keyword>